<comment type="caution">
    <text evidence="2">The sequence shown here is derived from an EMBL/GenBank/DDBJ whole genome shotgun (WGS) entry which is preliminary data.</text>
</comment>
<dbReference type="InterPro" id="IPR029140">
    <property type="entry name" value="Mfa1_C"/>
</dbReference>
<dbReference type="PROSITE" id="PS51257">
    <property type="entry name" value="PROKAR_LIPOPROTEIN"/>
    <property type="match status" value="1"/>
</dbReference>
<dbReference type="EMBL" id="NFIJ01000011">
    <property type="protein sequence ID" value="OUO04667.1"/>
    <property type="molecule type" value="Genomic_DNA"/>
</dbReference>
<name>A0A9Q5X7Y6_9BACT</name>
<dbReference type="Proteomes" id="UP000195975">
    <property type="component" value="Unassembled WGS sequence"/>
</dbReference>
<proteinExistence type="predicted"/>
<protein>
    <recommendedName>
        <fullName evidence="1">Minor fimbrium subunit Mfa1 C-terminal domain-containing protein</fullName>
    </recommendedName>
</protein>
<gene>
    <name evidence="2" type="ORF">B5F96_11230</name>
</gene>
<organism evidence="2 3">
    <name type="scientific">Parabacteroides johnsonii</name>
    <dbReference type="NCBI Taxonomy" id="387661"/>
    <lineage>
        <taxon>Bacteria</taxon>
        <taxon>Pseudomonadati</taxon>
        <taxon>Bacteroidota</taxon>
        <taxon>Bacteroidia</taxon>
        <taxon>Bacteroidales</taxon>
        <taxon>Tannerellaceae</taxon>
        <taxon>Parabacteroides</taxon>
    </lineage>
</organism>
<reference evidence="3" key="1">
    <citation type="submission" date="2017-04" db="EMBL/GenBank/DDBJ databases">
        <title>Function of individual gut microbiota members based on whole genome sequencing of pure cultures obtained from chicken caecum.</title>
        <authorList>
            <person name="Medvecky M."/>
            <person name="Cejkova D."/>
            <person name="Polansky O."/>
            <person name="Karasova D."/>
            <person name="Kubasova T."/>
            <person name="Cizek A."/>
            <person name="Rychlik I."/>
        </authorList>
    </citation>
    <scope>NUCLEOTIDE SEQUENCE [LARGE SCALE GENOMIC DNA]</scope>
    <source>
        <strain evidence="3">An42</strain>
    </source>
</reference>
<evidence type="ECO:0000259" key="1">
    <source>
        <dbReference type="Pfam" id="PF15495"/>
    </source>
</evidence>
<dbReference type="AlphaFoldDB" id="A0A9Q5X7Y6"/>
<dbReference type="Pfam" id="PF15495">
    <property type="entry name" value="Fimbrillin_C"/>
    <property type="match status" value="1"/>
</dbReference>
<accession>A0A9Q5X7Y6</accession>
<dbReference type="RefSeq" id="WP_087375487.1">
    <property type="nucleotide sequence ID" value="NZ_CALVDK010000013.1"/>
</dbReference>
<feature type="domain" description="Minor fimbrium subunit Mfa1 C-terminal" evidence="1">
    <location>
        <begin position="582"/>
        <end position="654"/>
    </location>
</feature>
<dbReference type="Gene3D" id="2.60.40.3690">
    <property type="match status" value="2"/>
</dbReference>
<evidence type="ECO:0000313" key="2">
    <source>
        <dbReference type="EMBL" id="OUO04667.1"/>
    </source>
</evidence>
<sequence>MKVKNYLWTLAAALTLVGCSDDLETQKGGPEEGTEQAKGEYYLYFSLDTPETKASDNPTGGEEGDGNEAGTYAENYVENVALFFVERTKGIQDAGAKIVGKLFIGEDELTHPEETAATTNYVKTIEPILISEKYYSVIKDEIDKKNTPRYAVLAITNLADGDQNAFYAKITEGTSTVKDLQDAVIAEGKTNSNGEKGSFVMSSSGESYVTFDQYNNSKESPARLSVTVERLSARIDFKATLVNEQKEANVYPIYAKDKDGNTDKKNQIASVQLTEMAVVNQFKGNVYDFKRVSAGVNTNMIEWLGDEMPIAGVQKNYVLDYDFKKKTIEADGSVSMNLEARSIIYKNPVFARDTKTYPTLAAYWGEYFSTGNVYTLTDETTYERAMYVNENTTIAEAQKNGYSTGVVFKGTATILKAYERKFATTSHEEVYVEKIAWSTEDLKEDDLVYMYKGMPYKDLESIQQLFVQKPMGGELEGDAVDKTATGWDFAGEAGVKAVAEINSLAELETYKGYFASTDLGYRKYLDEKYAELKKIADATTINWDEVQAYISWQTYKDDKLSSEENLNNLYDIKQGTVTAVDCYYPYWIRHSNNMVSYAMGIMEFGIVRNNIYKLSVKSLNGFGITELDPDTPDEDVELYLEVDLYVEDWVLRYNEDIEL</sequence>
<evidence type="ECO:0000313" key="3">
    <source>
        <dbReference type="Proteomes" id="UP000195975"/>
    </source>
</evidence>